<name>A0A3D9PXV0_9BACL</name>
<keyword evidence="3" id="KW-0804">Transcription</keyword>
<dbReference type="Gene3D" id="2.60.120.10">
    <property type="entry name" value="Jelly Rolls"/>
    <property type="match status" value="1"/>
</dbReference>
<evidence type="ECO:0000259" key="4">
    <source>
        <dbReference type="PROSITE" id="PS01124"/>
    </source>
</evidence>
<dbReference type="SMART" id="SM00342">
    <property type="entry name" value="HTH_ARAC"/>
    <property type="match status" value="1"/>
</dbReference>
<gene>
    <name evidence="5" type="ORF">A8990_17311</name>
</gene>
<accession>A0A3D9PXV0</accession>
<dbReference type="InterPro" id="IPR014710">
    <property type="entry name" value="RmlC-like_jellyroll"/>
</dbReference>
<sequence>MRRDLWENTTMPDPALPINVFHPTFQPGCTLRLHWHEHFELIYIEHGEVVYQIAGQPFPTKPGDLLFVNSGELHSAAPLHSSESFTVYAIVFNPSMLGLKEPHIVDLVAPYTNGLSMIANRIDQTDSWYPLLKQTCMQLAHEFGNKQHGYELAVRSYCQLLFTWLSREFTVKQRSSTEMSAFRSKTDQFKELLTYLESDLSERITVEQAASMVHMSPYHFCRMFKKMTGQTFVQYMNLNRINKAEYLLKHTSKSVTDIAAEVGCSSINSFSKLFRQLRGVSPREIRRGVSV</sequence>
<dbReference type="Pfam" id="PF12833">
    <property type="entry name" value="HTH_18"/>
    <property type="match status" value="1"/>
</dbReference>
<dbReference type="PANTHER" id="PTHR43280">
    <property type="entry name" value="ARAC-FAMILY TRANSCRIPTIONAL REGULATOR"/>
    <property type="match status" value="1"/>
</dbReference>
<proteinExistence type="predicted"/>
<dbReference type="InterPro" id="IPR003313">
    <property type="entry name" value="AraC-bd"/>
</dbReference>
<dbReference type="Gene3D" id="1.10.10.60">
    <property type="entry name" value="Homeodomain-like"/>
    <property type="match status" value="2"/>
</dbReference>
<feature type="domain" description="HTH araC/xylS-type" evidence="4">
    <location>
        <begin position="190"/>
        <end position="288"/>
    </location>
</feature>
<dbReference type="PANTHER" id="PTHR43280:SF28">
    <property type="entry name" value="HTH-TYPE TRANSCRIPTIONAL ACTIVATOR RHAS"/>
    <property type="match status" value="1"/>
</dbReference>
<dbReference type="OrthoDB" id="9799319at2"/>
<dbReference type="InterPro" id="IPR037923">
    <property type="entry name" value="HTH-like"/>
</dbReference>
<keyword evidence="2 5" id="KW-0238">DNA-binding</keyword>
<evidence type="ECO:0000256" key="3">
    <source>
        <dbReference type="ARBA" id="ARBA00023163"/>
    </source>
</evidence>
<organism evidence="5 6">
    <name type="scientific">Paenibacillus taihuensis</name>
    <dbReference type="NCBI Taxonomy" id="1156355"/>
    <lineage>
        <taxon>Bacteria</taxon>
        <taxon>Bacillati</taxon>
        <taxon>Bacillota</taxon>
        <taxon>Bacilli</taxon>
        <taxon>Bacillales</taxon>
        <taxon>Paenibacillaceae</taxon>
        <taxon>Paenibacillus</taxon>
    </lineage>
</organism>
<protein>
    <submittedName>
        <fullName evidence="5">AraC-like DNA-binding protein</fullName>
    </submittedName>
</protein>
<evidence type="ECO:0000313" key="5">
    <source>
        <dbReference type="EMBL" id="REE55345.1"/>
    </source>
</evidence>
<dbReference type="SUPFAM" id="SSF51215">
    <property type="entry name" value="Regulatory protein AraC"/>
    <property type="match status" value="1"/>
</dbReference>
<dbReference type="InterPro" id="IPR009057">
    <property type="entry name" value="Homeodomain-like_sf"/>
</dbReference>
<dbReference type="PROSITE" id="PS01124">
    <property type="entry name" value="HTH_ARAC_FAMILY_2"/>
    <property type="match status" value="1"/>
</dbReference>
<dbReference type="AlphaFoldDB" id="A0A3D9PXV0"/>
<reference evidence="5 6" key="1">
    <citation type="submission" date="2018-08" db="EMBL/GenBank/DDBJ databases">
        <title>Genomic Encyclopedia of Type Strains, Phase III (KMG-III): the genomes of soil and plant-associated and newly described type strains.</title>
        <authorList>
            <person name="Whitman W."/>
        </authorList>
    </citation>
    <scope>NUCLEOTIDE SEQUENCE [LARGE SCALE GENOMIC DNA]</scope>
    <source>
        <strain evidence="5 6">CGMCC 1.10966</strain>
    </source>
</reference>
<dbReference type="RefSeq" id="WP_116192845.1">
    <property type="nucleotide sequence ID" value="NZ_QTTN01000073.1"/>
</dbReference>
<evidence type="ECO:0000256" key="2">
    <source>
        <dbReference type="ARBA" id="ARBA00023125"/>
    </source>
</evidence>
<dbReference type="Pfam" id="PF02311">
    <property type="entry name" value="AraC_binding"/>
    <property type="match status" value="1"/>
</dbReference>
<evidence type="ECO:0000256" key="1">
    <source>
        <dbReference type="ARBA" id="ARBA00023015"/>
    </source>
</evidence>
<dbReference type="GO" id="GO:0043565">
    <property type="term" value="F:sequence-specific DNA binding"/>
    <property type="evidence" value="ECO:0007669"/>
    <property type="project" value="InterPro"/>
</dbReference>
<dbReference type="GO" id="GO:0003700">
    <property type="term" value="F:DNA-binding transcription factor activity"/>
    <property type="evidence" value="ECO:0007669"/>
    <property type="project" value="InterPro"/>
</dbReference>
<dbReference type="SUPFAM" id="SSF46689">
    <property type="entry name" value="Homeodomain-like"/>
    <property type="match status" value="2"/>
</dbReference>
<dbReference type="InterPro" id="IPR018060">
    <property type="entry name" value="HTH_AraC"/>
</dbReference>
<comment type="caution">
    <text evidence="5">The sequence shown here is derived from an EMBL/GenBank/DDBJ whole genome shotgun (WGS) entry which is preliminary data.</text>
</comment>
<evidence type="ECO:0000313" key="6">
    <source>
        <dbReference type="Proteomes" id="UP000256304"/>
    </source>
</evidence>
<dbReference type="Proteomes" id="UP000256304">
    <property type="component" value="Unassembled WGS sequence"/>
</dbReference>
<keyword evidence="6" id="KW-1185">Reference proteome</keyword>
<dbReference type="EMBL" id="QTTN01000073">
    <property type="protein sequence ID" value="REE55345.1"/>
    <property type="molecule type" value="Genomic_DNA"/>
</dbReference>
<keyword evidence="1" id="KW-0805">Transcription regulation</keyword>